<dbReference type="Gene3D" id="2.60.40.3960">
    <property type="entry name" value="Velvet domain"/>
    <property type="match status" value="1"/>
</dbReference>
<keyword evidence="2" id="KW-0805">Transcription regulation</keyword>
<feature type="region of interest" description="Disordered" evidence="5">
    <location>
        <begin position="1"/>
        <end position="35"/>
    </location>
</feature>
<dbReference type="EMBL" id="JAPEVG010000247">
    <property type="protein sequence ID" value="KAJ8472762.1"/>
    <property type="molecule type" value="Genomic_DNA"/>
</dbReference>
<evidence type="ECO:0000256" key="4">
    <source>
        <dbReference type="ARBA" id="ARBA00023242"/>
    </source>
</evidence>
<dbReference type="Proteomes" id="UP001215151">
    <property type="component" value="Unassembled WGS sequence"/>
</dbReference>
<protein>
    <recommendedName>
        <fullName evidence="6">Velvet domain-containing protein</fullName>
    </recommendedName>
</protein>
<dbReference type="PANTHER" id="PTHR33572:SF3">
    <property type="entry name" value="VELVET COMPLEX SUBUNIT B"/>
    <property type="match status" value="1"/>
</dbReference>
<comment type="caution">
    <text evidence="7">The sequence shown here is derived from an EMBL/GenBank/DDBJ whole genome shotgun (WGS) entry which is preliminary data.</text>
</comment>
<dbReference type="AlphaFoldDB" id="A0AAD7TNX3"/>
<evidence type="ECO:0000256" key="3">
    <source>
        <dbReference type="ARBA" id="ARBA00023163"/>
    </source>
</evidence>
<feature type="region of interest" description="Disordered" evidence="5">
    <location>
        <begin position="448"/>
        <end position="502"/>
    </location>
</feature>
<dbReference type="PANTHER" id="PTHR33572">
    <property type="entry name" value="SPORE DEVELOPMENT REGULATOR VOSA"/>
    <property type="match status" value="1"/>
</dbReference>
<organism evidence="7 8">
    <name type="scientific">Trametes cubensis</name>
    <dbReference type="NCBI Taxonomy" id="1111947"/>
    <lineage>
        <taxon>Eukaryota</taxon>
        <taxon>Fungi</taxon>
        <taxon>Dikarya</taxon>
        <taxon>Basidiomycota</taxon>
        <taxon>Agaricomycotina</taxon>
        <taxon>Agaricomycetes</taxon>
        <taxon>Polyporales</taxon>
        <taxon>Polyporaceae</taxon>
        <taxon>Trametes</taxon>
    </lineage>
</organism>
<dbReference type="GO" id="GO:0005634">
    <property type="term" value="C:nucleus"/>
    <property type="evidence" value="ECO:0007669"/>
    <property type="project" value="UniProtKB-SubCell"/>
</dbReference>
<dbReference type="Pfam" id="PF11754">
    <property type="entry name" value="Velvet"/>
    <property type="match status" value="1"/>
</dbReference>
<evidence type="ECO:0000259" key="6">
    <source>
        <dbReference type="PROSITE" id="PS51821"/>
    </source>
</evidence>
<keyword evidence="3" id="KW-0804">Transcription</keyword>
<comment type="subcellular location">
    <subcellularLocation>
        <location evidence="1">Nucleus</location>
    </subcellularLocation>
</comment>
<evidence type="ECO:0000256" key="2">
    <source>
        <dbReference type="ARBA" id="ARBA00023015"/>
    </source>
</evidence>
<evidence type="ECO:0000313" key="8">
    <source>
        <dbReference type="Proteomes" id="UP001215151"/>
    </source>
</evidence>
<dbReference type="InterPro" id="IPR021740">
    <property type="entry name" value="Velvet"/>
</dbReference>
<keyword evidence="8" id="KW-1185">Reference proteome</keyword>
<keyword evidence="4" id="KW-0539">Nucleus</keyword>
<accession>A0AAD7TNX3</accession>
<evidence type="ECO:0000256" key="5">
    <source>
        <dbReference type="SAM" id="MobiDB-lite"/>
    </source>
</evidence>
<evidence type="ECO:0000313" key="7">
    <source>
        <dbReference type="EMBL" id="KAJ8472762.1"/>
    </source>
</evidence>
<gene>
    <name evidence="7" type="ORF">ONZ51_g8299</name>
</gene>
<dbReference type="PROSITE" id="PS51821">
    <property type="entry name" value="VELVET"/>
    <property type="match status" value="1"/>
</dbReference>
<dbReference type="InterPro" id="IPR038491">
    <property type="entry name" value="Velvet_dom_sf"/>
</dbReference>
<sequence length="621" mass="66185">MSTSPTTASGLDAIRQPSSYPVSASDPLPSPVNGCTDALVHPLSPRAPISRQRPRSVFTQPRAPVTFATGVFARRTIRVQLEEIQKADLGRKYACRLPFTTHPVPSPSHSFPVSLSNLNYPLLLPLIPPYEDTPARTNAPWTLPPVVICRFFNLVDRPSGPPLEIEIDPEQVILGAICHVDLFPIPEDVRQSASPVVSAHHGRSHQDQYTAVLPPIHGGPSSSHVHSLASTVPPVPAVPSHFQSVIPPMSHLRENAYPLPPLETLPSLYASLGNAGYLSHAPVPPMASLQVGPQPAGSTQPPALPGVHNMMSNHAYPPAARHAAELALDVHGDEVVAWFGAFPIYENSKCTTMLSGATFMQSAVIDYEGKKTAMFVFSDLAVKIEGTFVLRYRAFTLFSECAHEPRMPILAECFGGPFKIYSTKEFPGLLASTELTKRLAMHGVRVNLRENPRRRRKKREIEQGAHMSDRNHAHDDADERDAGAEHDDLACSESDTATTMSPVVPSSAGFGTSSSGSPIAASFLPSSSMSATSARLPTDSTFLTGGASTSSASVYSGSCAGASSYAGTSMTGTGSGSRMRPMTGGLRQASGHPTGARGMRKARGASASGRCYAKSESSMDE</sequence>
<name>A0AAD7TNX3_9APHY</name>
<evidence type="ECO:0000256" key="1">
    <source>
        <dbReference type="ARBA" id="ARBA00004123"/>
    </source>
</evidence>
<proteinExistence type="predicted"/>
<reference evidence="7" key="1">
    <citation type="submission" date="2022-11" db="EMBL/GenBank/DDBJ databases">
        <title>Genome Sequence of Cubamyces cubensis.</title>
        <authorList>
            <person name="Buettner E."/>
        </authorList>
    </citation>
    <scope>NUCLEOTIDE SEQUENCE</scope>
    <source>
        <strain evidence="7">MPL-01</strain>
    </source>
</reference>
<dbReference type="InterPro" id="IPR037525">
    <property type="entry name" value="Velvet_dom"/>
</dbReference>
<feature type="domain" description="Velvet" evidence="6">
    <location>
        <begin position="74"/>
        <end position="449"/>
    </location>
</feature>
<feature type="compositionally biased region" description="Basic and acidic residues" evidence="5">
    <location>
        <begin position="459"/>
        <end position="489"/>
    </location>
</feature>
<feature type="region of interest" description="Disordered" evidence="5">
    <location>
        <begin position="567"/>
        <end position="621"/>
    </location>
</feature>